<dbReference type="Proteomes" id="UP000552864">
    <property type="component" value="Unassembled WGS sequence"/>
</dbReference>
<evidence type="ECO:0008006" key="3">
    <source>
        <dbReference type="Google" id="ProtNLM"/>
    </source>
</evidence>
<keyword evidence="2" id="KW-1185">Reference proteome</keyword>
<evidence type="ECO:0000313" key="1">
    <source>
        <dbReference type="EMBL" id="NLR81202.1"/>
    </source>
</evidence>
<sequence>MGQFIKWNKVAGGIWLLMLILAGNFLHAQCSNWRIETVIDSATCAADGRITISIKGVDAANLDSFHYSLTPQFAGGNSIYQSTTPVMQNLKPGAYRITVDALCSQQPVSQILDVTVPGNYKELNAAVFLQRDALNSCNTGQLRVEINKGKLPYRVALTSYPPSYTGPINFVTSQTVFRIDSLPAGNYTVSITDACSTTPAIGSVLINNLRAFSGGDIFPIVISLNSCDRFAGMPYITIVGFPGYSVEELSLDCSISFDGGPRSPYKPYRYGDLDTFLLPSGKTLKDYYGKQITYYVKGRCADEVTSTRTINKPDFSYVTSINCDNQFSLETYYYNNGLFCYPIILTLKNRETGEVLADTTFNSTIADSRKYPTGKYVLTVVSGDSAILYQDTQFDVLPADTLNPYQVSSIISSDAVYGRSGVGALMILSNNGSFPPGTQVQIIHPFTTSLTTVNGGTYYVFETPDGLPLSPGYYIVRVIDPCKKKTYDLPVYIGEEDVFRYNWSYTMERTCLGVKIKPKGLMGFPAGFWNSSYSILSGTASYPSGYIGENGYFLLPFAGTYTIAMSVGGTARNYGSNVKTITFEDSPLRTRADSTIGWVCPGDPNNAGHIKIRAAFGNSTTSHYLYKLAADGNGETGPYLDSNYTGNFDGSSNYQLMRNASYQVKIIDDCNASIVQRVTILDFANFQVITTDKPLFCINDEVYLRAFNLPTTAKYYSWTGPNSFTSTDQIVTLHQVKPKDEGVYHVSISSDMCSRPIEGSVNIRLAPYVTYCYSAVTDTSVNPYTFGMLGNWRPSRSYVYYGARAQSSTAQATNVRSDGAFDVFSSFWKQQTKGWAKDASYDTTAWVWNAESTIFNKKGFELENKDPLGRYNAALYGYDNAIPVATVQNSRYREAAFDGFEDYSFISGKCDDGACPVDRRLDFSNYIPKMDTTQHHTGRYSLRLEANDTVQVKVPVVATETTINSPRFILGSSACTPYQVLSNVKVDSTILLPPFSPVAGNSMLFSVWVKEEQDCKCTAYTHSKITLFVAGDTRLTADVTPVGSIIDGWQRYERVVDLPVGSTGLSVVMATTGGTRVYLDDLRFHPYHANMKSFVYDPQNLRLMAELDENNYATFYEYDDDGTLTRVKKETERGVKTIKETRNGFIKEDNE</sequence>
<dbReference type="InterPro" id="IPR013783">
    <property type="entry name" value="Ig-like_fold"/>
</dbReference>
<dbReference type="RefSeq" id="WP_168740847.1">
    <property type="nucleotide sequence ID" value="NZ_JABAHZ010000005.1"/>
</dbReference>
<protein>
    <recommendedName>
        <fullName evidence="3">YD repeat-containing protein</fullName>
    </recommendedName>
</protein>
<dbReference type="AlphaFoldDB" id="A0A847SW48"/>
<gene>
    <name evidence="1" type="ORF">HGH91_21420</name>
</gene>
<reference evidence="1 2" key="1">
    <citation type="submission" date="2020-04" db="EMBL/GenBank/DDBJ databases">
        <authorList>
            <person name="Yin C."/>
        </authorList>
    </citation>
    <scope>NUCLEOTIDE SEQUENCE [LARGE SCALE GENOMIC DNA]</scope>
    <source>
        <strain evidence="1 2">Ak56</strain>
    </source>
</reference>
<name>A0A847SW48_9BACT</name>
<accession>A0A847SW48</accession>
<evidence type="ECO:0000313" key="2">
    <source>
        <dbReference type="Proteomes" id="UP000552864"/>
    </source>
</evidence>
<organism evidence="1 2">
    <name type="scientific">Chitinophaga eiseniae</name>
    <dbReference type="NCBI Taxonomy" id="634771"/>
    <lineage>
        <taxon>Bacteria</taxon>
        <taxon>Pseudomonadati</taxon>
        <taxon>Bacteroidota</taxon>
        <taxon>Chitinophagia</taxon>
        <taxon>Chitinophagales</taxon>
        <taxon>Chitinophagaceae</taxon>
        <taxon>Chitinophaga</taxon>
    </lineage>
</organism>
<dbReference type="EMBL" id="JABAHZ010000005">
    <property type="protein sequence ID" value="NLR81202.1"/>
    <property type="molecule type" value="Genomic_DNA"/>
</dbReference>
<dbReference type="Gene3D" id="2.60.40.10">
    <property type="entry name" value="Immunoglobulins"/>
    <property type="match status" value="1"/>
</dbReference>
<comment type="caution">
    <text evidence="1">The sequence shown here is derived from an EMBL/GenBank/DDBJ whole genome shotgun (WGS) entry which is preliminary data.</text>
</comment>
<proteinExistence type="predicted"/>